<evidence type="ECO:0000313" key="2">
    <source>
        <dbReference type="EMBL" id="KYM77145.1"/>
    </source>
</evidence>
<accession>A0A195AYM9</accession>
<reference evidence="2 3" key="1">
    <citation type="submission" date="2015-09" db="EMBL/GenBank/DDBJ databases">
        <title>Atta colombica WGS genome.</title>
        <authorList>
            <person name="Nygaard S."/>
            <person name="Hu H."/>
            <person name="Boomsma J."/>
            <person name="Zhang G."/>
        </authorList>
    </citation>
    <scope>NUCLEOTIDE SEQUENCE [LARGE SCALE GENOMIC DNA]</scope>
    <source>
        <strain evidence="2">Treedump-2</strain>
        <tissue evidence="2">Whole body</tissue>
    </source>
</reference>
<gene>
    <name evidence="2" type="ORF">ALC53_12440</name>
</gene>
<sequence>MKCNREDALARTPMELIFLFVLHDKDDNAEAPTSKGEIAEKQARSAQQTPQAPTIIVIADPPYLMT</sequence>
<organism evidence="2 3">
    <name type="scientific">Atta colombica</name>
    <dbReference type="NCBI Taxonomy" id="520822"/>
    <lineage>
        <taxon>Eukaryota</taxon>
        <taxon>Metazoa</taxon>
        <taxon>Ecdysozoa</taxon>
        <taxon>Arthropoda</taxon>
        <taxon>Hexapoda</taxon>
        <taxon>Insecta</taxon>
        <taxon>Pterygota</taxon>
        <taxon>Neoptera</taxon>
        <taxon>Endopterygota</taxon>
        <taxon>Hymenoptera</taxon>
        <taxon>Apocrita</taxon>
        <taxon>Aculeata</taxon>
        <taxon>Formicoidea</taxon>
        <taxon>Formicidae</taxon>
        <taxon>Myrmicinae</taxon>
        <taxon>Atta</taxon>
    </lineage>
</organism>
<evidence type="ECO:0000313" key="3">
    <source>
        <dbReference type="Proteomes" id="UP000078540"/>
    </source>
</evidence>
<proteinExistence type="predicted"/>
<dbReference type="AlphaFoldDB" id="A0A195AYM9"/>
<dbReference type="Proteomes" id="UP000078540">
    <property type="component" value="Unassembled WGS sequence"/>
</dbReference>
<feature type="region of interest" description="Disordered" evidence="1">
    <location>
        <begin position="29"/>
        <end position="52"/>
    </location>
</feature>
<keyword evidence="3" id="KW-1185">Reference proteome</keyword>
<dbReference type="EMBL" id="KQ976703">
    <property type="protein sequence ID" value="KYM77145.1"/>
    <property type="molecule type" value="Genomic_DNA"/>
</dbReference>
<protein>
    <submittedName>
        <fullName evidence="2">Uncharacterized protein</fullName>
    </submittedName>
</protein>
<evidence type="ECO:0000256" key="1">
    <source>
        <dbReference type="SAM" id="MobiDB-lite"/>
    </source>
</evidence>
<name>A0A195AYM9_9HYME</name>